<sequence length="1345" mass="150348">MKKKNLKFFKDKNLPFYNPKSKILKRGCIMVVESTSPQTLNSNKKPNKLRSIRFPRLSFLKKTSSNCSKRSKFSCLSIVPTSNNSTPEQLSPIKMPDLSPNYMKITTSYDAKKGSNSQRGIGSVDVSSIDSSEFCTPKKDDKIKNRPVMKKIMKNFGSTRSFRRRSSTSITTIKNHNSQNPSSIEFSESSSPPPPHHRKSTSCSQGKNCLHHSCESSFDSSDQSRSPRKYSQTLSRTTSMRRVKILINKASFKSKKGSSKCCQIPDKATCSSTIKDSKFKEHVEFHPGKTESDRLSKFKVCSYHHCSLHGGHYDDPSPPVKRVYRRKRLLKSQKSIRAKRVFSTADENTQSSADPSVCGLSSATEDAGVFDVNEAIEHADLVEIDFGEQQSSGTEDAGVFDVKEAIAYADLAEIDFGETSFPEQSYKETLNIMSKHSALEQDSLLTASECSNYMARGRSDSKDNSVTESAAFSLVQERDRSHLLKQDDSVSTSDGNESSKRELSKDAPFTMTTRSVFDLFNGAKYSNVTESASKSDNNESNNRELSKDGPFTITTRPVFDIFYGAKCSNEISSVSASNMLEKDGKGDPNEDLDSTSGPVGDSKSQNCPPAEVARPKKKYMNMWSLIRRHMVSDSSAEPETKPASGANDEENQQDGANKLPSAGSSDSCSDFAEREMIPANEDAESQEIELRKLFTIKLVREAIEKILLPEVQSDNQSVTSESSVDQESFEMNQIQDSKNEEADAGSMSKTVKTEDVGGSKKETTPKEVKNKSEKRAPKHWSNLKKWILLQRFVKELEKVRKINPGKPRYLQLNPDPEAEKVNLRTQTADERKRGEEWMLDYALQQAISQLAPTQQRKVELLIKAFETVVPPQGDNSQIAFSKPRARKENEFMSTAGNRGRKAEKVIAGIDRKLEENDCSMYKDHDVQQSVLRQKSDEVTSTLNDEDLVEGKARKEDEEDSSNDSMKETTNIVDGAREDVGSVVRDRKLELENQDSVTGETSNTTQSSIADGDQNSQTAMSIRSSTSASDATMQETVTREETAKECEKTRKPLRGFALLLSMSDTKEDDGASKGQADKRSYISMWHMISQHVLSDVASKVGNELLEGTDDEVEDSSSTPSERKACNSLEDFSETKDDAETNREDHNPSHQGRSFCRDDAVKLIREAVNEILTTPIQDDSSDTQSVTSDIIPDQELSEAEGEANNRSNSTESLTNHDMTEGGKMLDQETKDPKEERALPLAKNKPETQKSKNWSKLKKLILLKRSIKALEKARKFNPRAPQFLPLAPDQEPEKVDLRHQMTDERKKAEKWMLDYAMQHIVTTLTPARKKRVAMLVEAFEAVVPLPEV</sequence>
<gene>
    <name evidence="3" type="ORF">RDI58_010362</name>
</gene>
<evidence type="ECO:0000313" key="4">
    <source>
        <dbReference type="Proteomes" id="UP001371456"/>
    </source>
</evidence>
<feature type="compositionally biased region" description="Basic and acidic residues" evidence="1">
    <location>
        <begin position="1215"/>
        <end position="1247"/>
    </location>
</feature>
<dbReference type="InterPro" id="IPR044681">
    <property type="entry name" value="PICBP-like"/>
</dbReference>
<dbReference type="Pfam" id="PF07839">
    <property type="entry name" value="CaM_binding"/>
    <property type="match status" value="2"/>
</dbReference>
<feature type="region of interest" description="Disordered" evidence="1">
    <location>
        <begin position="928"/>
        <end position="1048"/>
    </location>
</feature>
<protein>
    <recommendedName>
        <fullName evidence="2">Calmodulin-binding domain-containing protein</fullName>
    </recommendedName>
</protein>
<feature type="region of interest" description="Disordered" evidence="1">
    <location>
        <begin position="154"/>
        <end position="204"/>
    </location>
</feature>
<feature type="region of interest" description="Disordered" evidence="1">
    <location>
        <begin position="529"/>
        <end position="550"/>
    </location>
</feature>
<feature type="domain" description="Calmodulin-binding" evidence="2">
    <location>
        <begin position="756"/>
        <end position="870"/>
    </location>
</feature>
<proteinExistence type="predicted"/>
<organism evidence="3 4">
    <name type="scientific">Solanum bulbocastanum</name>
    <name type="common">Wild potato</name>
    <dbReference type="NCBI Taxonomy" id="147425"/>
    <lineage>
        <taxon>Eukaryota</taxon>
        <taxon>Viridiplantae</taxon>
        <taxon>Streptophyta</taxon>
        <taxon>Embryophyta</taxon>
        <taxon>Tracheophyta</taxon>
        <taxon>Spermatophyta</taxon>
        <taxon>Magnoliopsida</taxon>
        <taxon>eudicotyledons</taxon>
        <taxon>Gunneridae</taxon>
        <taxon>Pentapetalae</taxon>
        <taxon>asterids</taxon>
        <taxon>lamiids</taxon>
        <taxon>Solanales</taxon>
        <taxon>Solanaceae</taxon>
        <taxon>Solanoideae</taxon>
        <taxon>Solaneae</taxon>
        <taxon>Solanum</taxon>
    </lineage>
</organism>
<feature type="compositionally biased region" description="Polar residues" evidence="1">
    <location>
        <begin position="993"/>
        <end position="1035"/>
    </location>
</feature>
<dbReference type="GO" id="GO:0005516">
    <property type="term" value="F:calmodulin binding"/>
    <property type="evidence" value="ECO:0007669"/>
    <property type="project" value="InterPro"/>
</dbReference>
<evidence type="ECO:0000259" key="2">
    <source>
        <dbReference type="SMART" id="SM01054"/>
    </source>
</evidence>
<name>A0AAN8TTD5_SOLBU</name>
<feature type="region of interest" description="Disordered" evidence="1">
    <location>
        <begin position="217"/>
        <end position="237"/>
    </location>
</feature>
<feature type="compositionally biased region" description="Low complexity" evidence="1">
    <location>
        <begin position="167"/>
        <end position="190"/>
    </location>
</feature>
<feature type="compositionally biased region" description="Polar residues" evidence="1">
    <location>
        <begin position="529"/>
        <end position="540"/>
    </location>
</feature>
<feature type="compositionally biased region" description="Basic and acidic residues" evidence="1">
    <location>
        <begin position="1036"/>
        <end position="1048"/>
    </location>
</feature>
<feature type="region of interest" description="Disordered" evidence="1">
    <location>
        <begin position="1106"/>
        <end position="1152"/>
    </location>
</feature>
<feature type="compositionally biased region" description="Basic and acidic residues" evidence="1">
    <location>
        <begin position="751"/>
        <end position="775"/>
    </location>
</feature>
<evidence type="ECO:0000256" key="1">
    <source>
        <dbReference type="SAM" id="MobiDB-lite"/>
    </source>
</evidence>
<feature type="region of interest" description="Disordered" evidence="1">
    <location>
        <begin position="1191"/>
        <end position="1249"/>
    </location>
</feature>
<feature type="compositionally biased region" description="Polar residues" evidence="1">
    <location>
        <begin position="1202"/>
        <end position="1214"/>
    </location>
</feature>
<feature type="region of interest" description="Disordered" evidence="1">
    <location>
        <begin position="483"/>
        <end position="507"/>
    </location>
</feature>
<feature type="region of interest" description="Disordered" evidence="1">
    <location>
        <begin position="631"/>
        <end position="686"/>
    </location>
</feature>
<feature type="domain" description="Calmodulin-binding" evidence="2">
    <location>
        <begin position="1227"/>
        <end position="1341"/>
    </location>
</feature>
<dbReference type="PANTHER" id="PTHR33923:SF3">
    <property type="entry name" value="CALMODULIN BINDING PROTEIN PICBP"/>
    <property type="match status" value="1"/>
</dbReference>
<feature type="region of interest" description="Disordered" evidence="1">
    <location>
        <begin position="736"/>
        <end position="776"/>
    </location>
</feature>
<dbReference type="Proteomes" id="UP001371456">
    <property type="component" value="Unassembled WGS sequence"/>
</dbReference>
<feature type="compositionally biased region" description="Basic and acidic residues" evidence="1">
    <location>
        <begin position="974"/>
        <end position="990"/>
    </location>
</feature>
<dbReference type="InterPro" id="IPR012417">
    <property type="entry name" value="CaM-bd_dom_pln"/>
</dbReference>
<dbReference type="SMART" id="SM01054">
    <property type="entry name" value="CaM_binding"/>
    <property type="match status" value="2"/>
</dbReference>
<keyword evidence="4" id="KW-1185">Reference proteome</keyword>
<dbReference type="EMBL" id="JBANQN010000004">
    <property type="protein sequence ID" value="KAK6791281.1"/>
    <property type="molecule type" value="Genomic_DNA"/>
</dbReference>
<feature type="compositionally biased region" description="Polar residues" evidence="1">
    <location>
        <begin position="594"/>
        <end position="607"/>
    </location>
</feature>
<feature type="compositionally biased region" description="Polar residues" evidence="1">
    <location>
        <begin position="928"/>
        <end position="942"/>
    </location>
</feature>
<feature type="compositionally biased region" description="Basic and acidic residues" evidence="1">
    <location>
        <begin position="1131"/>
        <end position="1146"/>
    </location>
</feature>
<accession>A0AAN8TTD5</accession>
<dbReference type="PANTHER" id="PTHR33923">
    <property type="entry name" value="CALMODULIN-BINDING PROTEIN-RELATED"/>
    <property type="match status" value="1"/>
</dbReference>
<reference evidence="3 4" key="1">
    <citation type="submission" date="2024-02" db="EMBL/GenBank/DDBJ databases">
        <title>de novo genome assembly of Solanum bulbocastanum strain 11H21.</title>
        <authorList>
            <person name="Hosaka A.J."/>
        </authorList>
    </citation>
    <scope>NUCLEOTIDE SEQUENCE [LARGE SCALE GENOMIC DNA]</scope>
    <source>
        <tissue evidence="3">Young leaves</tissue>
    </source>
</reference>
<comment type="caution">
    <text evidence="3">The sequence shown here is derived from an EMBL/GenBank/DDBJ whole genome shotgun (WGS) entry which is preliminary data.</text>
</comment>
<feature type="region of interest" description="Disordered" evidence="1">
    <location>
        <begin position="579"/>
        <end position="614"/>
    </location>
</feature>
<evidence type="ECO:0000313" key="3">
    <source>
        <dbReference type="EMBL" id="KAK6791281.1"/>
    </source>
</evidence>